<feature type="compositionally biased region" description="Basic residues" evidence="4">
    <location>
        <begin position="410"/>
        <end position="425"/>
    </location>
</feature>
<feature type="compositionally biased region" description="Polar residues" evidence="4">
    <location>
        <begin position="967"/>
        <end position="982"/>
    </location>
</feature>
<feature type="compositionally biased region" description="Basic and acidic residues" evidence="4">
    <location>
        <begin position="529"/>
        <end position="542"/>
    </location>
</feature>
<feature type="compositionally biased region" description="Low complexity" evidence="4">
    <location>
        <begin position="659"/>
        <end position="670"/>
    </location>
</feature>
<reference evidence="7" key="1">
    <citation type="submission" date="2025-08" db="UniProtKB">
        <authorList>
            <consortium name="RefSeq"/>
        </authorList>
    </citation>
    <scope>IDENTIFICATION</scope>
</reference>
<feature type="compositionally biased region" description="Polar residues" evidence="4">
    <location>
        <begin position="888"/>
        <end position="904"/>
    </location>
</feature>
<gene>
    <name evidence="7" type="primary">LOC101851185</name>
</gene>
<dbReference type="InterPro" id="IPR036431">
    <property type="entry name" value="ARID_dom_sf"/>
</dbReference>
<name>A0ABM0JN13_APLCA</name>
<evidence type="ECO:0000256" key="2">
    <source>
        <dbReference type="ARBA" id="ARBA00023163"/>
    </source>
</evidence>
<dbReference type="Pfam" id="PF01388">
    <property type="entry name" value="ARID"/>
    <property type="match status" value="1"/>
</dbReference>
<evidence type="ECO:0000256" key="4">
    <source>
        <dbReference type="SAM" id="MobiDB-lite"/>
    </source>
</evidence>
<feature type="region of interest" description="Disordered" evidence="4">
    <location>
        <begin position="406"/>
        <end position="466"/>
    </location>
</feature>
<dbReference type="SMART" id="SM01014">
    <property type="entry name" value="ARID"/>
    <property type="match status" value="1"/>
</dbReference>
<feature type="region of interest" description="Disordered" evidence="4">
    <location>
        <begin position="888"/>
        <end position="942"/>
    </location>
</feature>
<evidence type="ECO:0000313" key="7">
    <source>
        <dbReference type="RefSeq" id="XP_005097516.1"/>
    </source>
</evidence>
<evidence type="ECO:0000259" key="5">
    <source>
        <dbReference type="PROSITE" id="PS51011"/>
    </source>
</evidence>
<feature type="compositionally biased region" description="Low complexity" evidence="4">
    <location>
        <begin position="732"/>
        <end position="750"/>
    </location>
</feature>
<dbReference type="PANTHER" id="PTHR13964:SF44">
    <property type="entry name" value="ARID DOMAIN-CONTAINING PROTEIN"/>
    <property type="match status" value="1"/>
</dbReference>
<feature type="region of interest" description="Disordered" evidence="4">
    <location>
        <begin position="487"/>
        <end position="581"/>
    </location>
</feature>
<accession>A0ABM0JN13</accession>
<feature type="compositionally biased region" description="Low complexity" evidence="4">
    <location>
        <begin position="564"/>
        <end position="581"/>
    </location>
</feature>
<dbReference type="InterPro" id="IPR001606">
    <property type="entry name" value="ARID_dom"/>
</dbReference>
<dbReference type="CDD" id="cd16869">
    <property type="entry name" value="ARID_ARID5"/>
    <property type="match status" value="1"/>
</dbReference>
<feature type="compositionally biased region" description="Basic and acidic residues" evidence="4">
    <location>
        <begin position="551"/>
        <end position="561"/>
    </location>
</feature>
<dbReference type="PROSITE" id="PS51011">
    <property type="entry name" value="ARID"/>
    <property type="match status" value="1"/>
</dbReference>
<dbReference type="Gene3D" id="1.10.150.60">
    <property type="entry name" value="ARID DNA-binding domain"/>
    <property type="match status" value="1"/>
</dbReference>
<dbReference type="GeneID" id="101851185"/>
<dbReference type="Proteomes" id="UP000694888">
    <property type="component" value="Unplaced"/>
</dbReference>
<sequence>MHALPCEWDALGSQVDFKMSFFQFQGPPCLQHTNYLFYNAFKYSCDGKFSVLSVGDFFFLKILQEIPVCIGEIELLWEDKASNQLLSSLRLYFRPEHTPDGRHDDTGEDEVVVLGERIVLRLDDLVPLIQEDFKWTYGNAAFCKSKSGSGTVAVKEEPGSKALKNGDVARAIKPEVTDNGTAEKVPLGAANVAVMSYPKYCRYRAVMRRLEGCENEWLHVAVVLAIGGYAAKAPGCRVMFCKDSFYHSDIDDLDIRMDHMLPVLKARNKGKKSKSISRKDSQHDSDSMEELFANITPSISTSSRPRRSTDTGDLNEDKVSTEEQAFLFGLHKFMHDAKMPIGRIPSLGFKQIDLYYFYKQAEKLGGYDMITTKRMWKHLYDKLGGNSSNTSAATCTRRHYERLLLPYERHLRKGGKPKRKHKHIEKQRGDQSAGKEISDSSSHKENVENKDEVEVKKENVESAEVDSKVDIKRKTFNENVTNVDEAALRKDKLPSGSAEHSSEVHQGGGLEPLEVPSVKQRPPGSKSAPFEDKASFNDHDSQSHLPGPSDQARERHADSHHLKPSSSNSLAAPAPSPLASISAESPVIPYTNLMYRGGYLLPVLPPHMLSPWGVLPPHGSASTSHPGGEESLRSPSVKDSISPIAHSTPIGRPSKIDQTAAANSTGSAAARGLEVSGGPSLAPRSSTSAHSKAPINAHTHQQLPAASGTLKAAHSNTPYEPSPYLLQDHIQPARGAPPSALSSASPAYRAQSSRYPHSNDLLGHTSHSLAPIMHPTPPGHKSELCLPPAPASLYLDPRSNNPFSPLPVPISGNPSAAHNQPRKRTYPFDNLNVTPASSVFPSPDMVLNRIKSSAGLPRSNATATKSFSVRQQFDCPRDIFRQTPQTFAANQNSQPSQSRKQSQHIIPEEASNSRNSNQKSSSSKSSSSSQAKRNSQLFSPYGSISSGQSMAALELQKSLLHQPLAPGSSNSSALSPHTSNNKLVDPMKLAGSSNSHNGMLQLPQQVSKGMLSSQQAAALQSSGKDGRLTSALFGAQFTAMPRSTKASDQIPGSVSMEASSAAAAAAAASMGLNPHLHPAFMSPYLPAASPNSATAAAALNPQLQMLAGAYGASPVQLAAYEELLRQNGYGAFLPGVGPPPAKAAKKN</sequence>
<keyword evidence="3" id="KW-0539">Nucleus</keyword>
<evidence type="ECO:0000256" key="3">
    <source>
        <dbReference type="ARBA" id="ARBA00023242"/>
    </source>
</evidence>
<dbReference type="PANTHER" id="PTHR13964">
    <property type="entry name" value="RBP-RELATED"/>
    <property type="match status" value="1"/>
</dbReference>
<feature type="compositionally biased region" description="Basic and acidic residues" evidence="4">
    <location>
        <begin position="436"/>
        <end position="466"/>
    </location>
</feature>
<dbReference type="SMART" id="SM00501">
    <property type="entry name" value="BRIGHT"/>
    <property type="match status" value="1"/>
</dbReference>
<keyword evidence="6" id="KW-1185">Reference proteome</keyword>
<dbReference type="InterPro" id="IPR051232">
    <property type="entry name" value="ARID/SWI1_ChromRemod"/>
</dbReference>
<keyword evidence="1" id="KW-0805">Transcription regulation</keyword>
<evidence type="ECO:0000256" key="1">
    <source>
        <dbReference type="ARBA" id="ARBA00023015"/>
    </source>
</evidence>
<keyword evidence="2" id="KW-0804">Transcription</keyword>
<evidence type="ECO:0000313" key="6">
    <source>
        <dbReference type="Proteomes" id="UP000694888"/>
    </source>
</evidence>
<feature type="region of interest" description="Disordered" evidence="4">
    <location>
        <begin position="729"/>
        <end position="784"/>
    </location>
</feature>
<feature type="compositionally biased region" description="Low complexity" evidence="4">
    <location>
        <begin position="910"/>
        <end position="936"/>
    </location>
</feature>
<protein>
    <submittedName>
        <fullName evidence="7">AT-rich interactive domain-containing protein 5B isoform X1</fullName>
    </submittedName>
</protein>
<feature type="region of interest" description="Disordered" evidence="4">
    <location>
        <begin position="619"/>
        <end position="696"/>
    </location>
</feature>
<proteinExistence type="predicted"/>
<dbReference type="SUPFAM" id="SSF46774">
    <property type="entry name" value="ARID-like"/>
    <property type="match status" value="1"/>
</dbReference>
<feature type="region of interest" description="Disordered" evidence="4">
    <location>
        <begin position="963"/>
        <end position="996"/>
    </location>
</feature>
<dbReference type="RefSeq" id="XP_005097516.1">
    <property type="nucleotide sequence ID" value="XM_005097459.3"/>
</dbReference>
<feature type="domain" description="ARID" evidence="5">
    <location>
        <begin position="320"/>
        <end position="412"/>
    </location>
</feature>
<organism evidence="6 7">
    <name type="scientific">Aplysia californica</name>
    <name type="common">California sea hare</name>
    <dbReference type="NCBI Taxonomy" id="6500"/>
    <lineage>
        <taxon>Eukaryota</taxon>
        <taxon>Metazoa</taxon>
        <taxon>Spiralia</taxon>
        <taxon>Lophotrochozoa</taxon>
        <taxon>Mollusca</taxon>
        <taxon>Gastropoda</taxon>
        <taxon>Heterobranchia</taxon>
        <taxon>Euthyneura</taxon>
        <taxon>Tectipleura</taxon>
        <taxon>Aplysiida</taxon>
        <taxon>Aplysioidea</taxon>
        <taxon>Aplysiidae</taxon>
        <taxon>Aplysia</taxon>
    </lineage>
</organism>